<reference evidence="7" key="1">
    <citation type="submission" date="2016-10" db="EMBL/GenBank/DDBJ databases">
        <authorList>
            <person name="Varghese N."/>
            <person name="Submissions S."/>
        </authorList>
    </citation>
    <scope>NUCLEOTIDE SEQUENCE [LARGE SCALE GENOMIC DNA]</scope>
    <source>
        <strain evidence="7">DSM 6150</strain>
    </source>
</reference>
<evidence type="ECO:0000313" key="6">
    <source>
        <dbReference type="EMBL" id="SFN05018.1"/>
    </source>
</evidence>
<feature type="binding site" evidence="3">
    <location>
        <position position="416"/>
    </location>
    <ligand>
        <name>Zn(2+)</name>
        <dbReference type="ChEBI" id="CHEBI:29105"/>
        <label>2</label>
    </ligand>
</feature>
<protein>
    <submittedName>
        <fullName evidence="6">Alkaline phosphatase</fullName>
    </submittedName>
</protein>
<keyword evidence="3" id="KW-0862">Zinc</keyword>
<keyword evidence="3" id="KW-0479">Metal-binding</keyword>
<sequence length="537" mass="57979">MKNRTLQLLIGSVFCSLALGTQAAPPPIPDIRNVIILIPDGMSVGGTTLARWVQGGKPLALDEMAAGLVRTYNADTPIGDSAPAGSAFATGFKSQTGNVAVLPAKVGMPGVPATPKNEVHRPVATILEAARLAGKSTGLVATSEIMHATPADFSAHDPSRKAYDNLSEQQVYNRIDVVFGGGYRYLLAENRKDREDMIGSLKEQGYAIVNTPAEMASLKRDKVWGLFAAKDMKYELDRDPAKEPSLAEMTRKAIELLSKNPNGFFLMVEGSKIDWAAHANDPAGIVSDVLAFDRAVAEALAFARKDGHTAVFALSDHGNSGITMGNQTTSKSYDKEPLFVFVEPLRRARLTGEGIGLKLNKDRSNVREVIAEEWGIDDLSDEEVASVVKAKAADINYATGPILARRAKIGFTTNGHTGEDVVWYAWTPKRTHPTGVIENTDVAKTMARHLGLDLEKATSTLYVEAESAFAKAGAQTSVDHSDANNPVLVVRKNGQEWRFPQNKNHALSNGMKIDLPGVMVMSGKRWYLSKAAVELVE</sequence>
<dbReference type="InterPro" id="IPR017850">
    <property type="entry name" value="Alkaline_phosphatase_core_sf"/>
</dbReference>
<name>A0A1I4VUJ8_9NEIS</name>
<feature type="binding site" evidence="3">
    <location>
        <position position="269"/>
    </location>
    <ligand>
        <name>Mg(2+)</name>
        <dbReference type="ChEBI" id="CHEBI:18420"/>
    </ligand>
</feature>
<keyword evidence="1" id="KW-0597">Phosphoprotein</keyword>
<feature type="active site" description="Phosphoserine intermediate" evidence="2">
    <location>
        <position position="81"/>
    </location>
</feature>
<dbReference type="STRING" id="83765.SAMN05660284_00397"/>
<feature type="chain" id="PRO_5017364597" evidence="5">
    <location>
        <begin position="24"/>
        <end position="537"/>
    </location>
</feature>
<dbReference type="RefSeq" id="WP_091190495.1">
    <property type="nucleotide sequence ID" value="NZ_FOVE01000002.1"/>
</dbReference>
<evidence type="ECO:0000256" key="2">
    <source>
        <dbReference type="PIRSR" id="PIRSR601952-1"/>
    </source>
</evidence>
<feature type="binding site" evidence="3">
    <location>
        <position position="278"/>
    </location>
    <ligand>
        <name>Zn(2+)</name>
        <dbReference type="ChEBI" id="CHEBI:29105"/>
        <label>2</label>
    </ligand>
</feature>
<proteinExistence type="inferred from homology"/>
<evidence type="ECO:0000256" key="4">
    <source>
        <dbReference type="RuleBase" id="RU003946"/>
    </source>
</evidence>
<comment type="cofactor">
    <cofactor evidence="3">
        <name>Mg(2+)</name>
        <dbReference type="ChEBI" id="CHEBI:18420"/>
    </cofactor>
    <text evidence="3">Binds 1 Mg(2+) ion.</text>
</comment>
<feature type="binding site" evidence="3">
    <location>
        <position position="147"/>
    </location>
    <ligand>
        <name>Mg(2+)</name>
        <dbReference type="ChEBI" id="CHEBI:18420"/>
    </ligand>
</feature>
<feature type="binding site" evidence="3">
    <location>
        <position position="40"/>
    </location>
    <ligand>
        <name>Zn(2+)</name>
        <dbReference type="ChEBI" id="CHEBI:29105"/>
        <label>2</label>
    </ligand>
</feature>
<dbReference type="AlphaFoldDB" id="A0A1I4VUJ8"/>
<dbReference type="PANTHER" id="PTHR11596:SF5">
    <property type="entry name" value="ALKALINE PHOSPHATASE"/>
    <property type="match status" value="1"/>
</dbReference>
<evidence type="ECO:0000256" key="3">
    <source>
        <dbReference type="PIRSR" id="PIRSR601952-2"/>
    </source>
</evidence>
<evidence type="ECO:0000256" key="5">
    <source>
        <dbReference type="SAM" id="SignalP"/>
    </source>
</evidence>
<dbReference type="Gene3D" id="1.10.60.40">
    <property type="match status" value="1"/>
</dbReference>
<dbReference type="CDD" id="cd16012">
    <property type="entry name" value="ALP"/>
    <property type="match status" value="1"/>
</dbReference>
<feature type="binding site" evidence="3">
    <location>
        <position position="316"/>
    </location>
    <ligand>
        <name>Zn(2+)</name>
        <dbReference type="ChEBI" id="CHEBI:29105"/>
        <label>2</label>
    </ligand>
</feature>
<keyword evidence="5" id="KW-0732">Signal</keyword>
<evidence type="ECO:0000256" key="1">
    <source>
        <dbReference type="ARBA" id="ARBA00022553"/>
    </source>
</evidence>
<keyword evidence="7" id="KW-1185">Reference proteome</keyword>
<gene>
    <name evidence="6" type="ORF">SAMN05660284_00397</name>
</gene>
<dbReference type="GO" id="GO:0004035">
    <property type="term" value="F:alkaline phosphatase activity"/>
    <property type="evidence" value="ECO:0007669"/>
    <property type="project" value="TreeGrafter"/>
</dbReference>
<dbReference type="SUPFAM" id="SSF53649">
    <property type="entry name" value="Alkaline phosphatase-like"/>
    <property type="match status" value="1"/>
</dbReference>
<feature type="binding site" evidence="3">
    <location>
        <position position="274"/>
    </location>
    <ligand>
        <name>Zn(2+)</name>
        <dbReference type="ChEBI" id="CHEBI:29105"/>
        <label>2</label>
    </ligand>
</feature>
<dbReference type="PANTHER" id="PTHR11596">
    <property type="entry name" value="ALKALINE PHOSPHATASE"/>
    <property type="match status" value="1"/>
</dbReference>
<feature type="binding site" evidence="3">
    <location>
        <position position="317"/>
    </location>
    <ligand>
        <name>Zn(2+)</name>
        <dbReference type="ChEBI" id="CHEBI:29105"/>
        <label>2</label>
    </ligand>
</feature>
<dbReference type="OrthoDB" id="9794455at2"/>
<dbReference type="InterPro" id="IPR001952">
    <property type="entry name" value="Alkaline_phosphatase"/>
</dbReference>
<keyword evidence="3" id="KW-0460">Magnesium</keyword>
<accession>A0A1I4VUJ8</accession>
<comment type="cofactor">
    <cofactor evidence="3">
        <name>Zn(2+)</name>
        <dbReference type="ChEBI" id="CHEBI:29105"/>
    </cofactor>
    <text evidence="3">Binds 2 Zn(2+) ions.</text>
</comment>
<comment type="similarity">
    <text evidence="4">Belongs to the alkaline phosphatase family.</text>
</comment>
<feature type="binding site" evidence="3">
    <location>
        <position position="40"/>
    </location>
    <ligand>
        <name>Mg(2+)</name>
        <dbReference type="ChEBI" id="CHEBI:18420"/>
    </ligand>
</feature>
<dbReference type="PRINTS" id="PR00113">
    <property type="entry name" value="ALKPHPHTASE"/>
</dbReference>
<dbReference type="SMART" id="SM00098">
    <property type="entry name" value="alkPPc"/>
    <property type="match status" value="1"/>
</dbReference>
<dbReference type="GO" id="GO:0046872">
    <property type="term" value="F:metal ion binding"/>
    <property type="evidence" value="ECO:0007669"/>
    <property type="project" value="UniProtKB-KW"/>
</dbReference>
<dbReference type="Proteomes" id="UP000242869">
    <property type="component" value="Unassembled WGS sequence"/>
</dbReference>
<dbReference type="Gene3D" id="3.40.720.10">
    <property type="entry name" value="Alkaline Phosphatase, subunit A"/>
    <property type="match status" value="1"/>
</dbReference>
<organism evidence="6 7">
    <name type="scientific">Formivibrio citricus</name>
    <dbReference type="NCBI Taxonomy" id="83765"/>
    <lineage>
        <taxon>Bacteria</taxon>
        <taxon>Pseudomonadati</taxon>
        <taxon>Pseudomonadota</taxon>
        <taxon>Betaproteobacteria</taxon>
        <taxon>Neisseriales</taxon>
        <taxon>Chitinibacteraceae</taxon>
        <taxon>Formivibrio</taxon>
    </lineage>
</organism>
<feature type="signal peptide" evidence="5">
    <location>
        <begin position="1"/>
        <end position="23"/>
    </location>
</feature>
<feature type="binding site" evidence="3">
    <location>
        <position position="149"/>
    </location>
    <ligand>
        <name>Mg(2+)</name>
        <dbReference type="ChEBI" id="CHEBI:18420"/>
    </ligand>
</feature>
<dbReference type="EMBL" id="FOVE01000002">
    <property type="protein sequence ID" value="SFN05018.1"/>
    <property type="molecule type" value="Genomic_DNA"/>
</dbReference>
<evidence type="ECO:0000313" key="7">
    <source>
        <dbReference type="Proteomes" id="UP000242869"/>
    </source>
</evidence>
<dbReference type="Pfam" id="PF00245">
    <property type="entry name" value="Alk_phosphatase"/>
    <property type="match status" value="1"/>
</dbReference>